<feature type="transmembrane region" description="Helical" evidence="10">
    <location>
        <begin position="400"/>
        <end position="424"/>
    </location>
</feature>
<feature type="transmembrane region" description="Helical" evidence="10">
    <location>
        <begin position="514"/>
        <end position="534"/>
    </location>
</feature>
<comment type="subcellular location">
    <subcellularLocation>
        <location evidence="1">Membrane</location>
        <topology evidence="1">Multi-pass membrane protein</topology>
    </subcellularLocation>
</comment>
<keyword evidence="3 9" id="KW-0812">Transmembrane</keyword>
<dbReference type="PROSITE" id="PS00237">
    <property type="entry name" value="G_PROTEIN_RECEP_F1_1"/>
    <property type="match status" value="2"/>
</dbReference>
<keyword evidence="5 9" id="KW-0297">G-protein coupled receptor</keyword>
<accession>A0A139WLV7</accession>
<dbReference type="GO" id="GO:0004983">
    <property type="term" value="F:neuropeptide Y receptor activity"/>
    <property type="evidence" value="ECO:0007669"/>
    <property type="project" value="InterPro"/>
</dbReference>
<keyword evidence="8 9" id="KW-0807">Transducer</keyword>
<dbReference type="GO" id="GO:0005886">
    <property type="term" value="C:plasma membrane"/>
    <property type="evidence" value="ECO:0000318"/>
    <property type="project" value="GO_Central"/>
</dbReference>
<dbReference type="InParanoid" id="A0A139WLV7"/>
<evidence type="ECO:0000256" key="1">
    <source>
        <dbReference type="ARBA" id="ARBA00004141"/>
    </source>
</evidence>
<dbReference type="InterPro" id="IPR000611">
    <property type="entry name" value="NPY_rcpt"/>
</dbReference>
<dbReference type="PANTHER" id="PTHR24235:SF29">
    <property type="entry name" value="GH23382P"/>
    <property type="match status" value="1"/>
</dbReference>
<sequence>MTVLNTTVEAVRSANSASSQCQEIGIMSHLLVQIIFYILYSAIFLLGLFGNILVCYIVYSNKAMQTVTNLFITNLALSDILCVLCVPFTPLYTFLRKWIFGSLTCHLVGYAQATSVYISTLTLTAIAIDRFFVILHPLRQRMKLHTCLLILLGIWVFSMLVTLPYGICMQVEVESEGCIVCEENWPYENFEVAFGSFTLVMQFIIPFCIIGYCYSRISGRLNERAKSKPGTKSARREEADKEKKKRTNRMLIAMVTIFGICWFPLNLINVVHDYYVFERGSYFHLFFFLAHCLAMSSTCYNPFLYAWLNENFRKEFKVILPCILRSATNRYCNGDERTLDTLLHSTVYTSPAKHLEPREPIAEPIPQTQEYNLTATNEEWNQASVNATHDIIHNPLVQSIFFMVYTTIFVLGIFGNVLVCYVVFRSRAMQTVTNLFITNLALSDILLCVLAVPFTPLYTFLGEWVFGSVICHLVSYAQGASVYISTLTLMSIAIDRFFVIIYPFHPRMKISTCIFIIVIIWVFSILVTLPYGIYMTYFQGNSTDTTTKVKYYCDENWPSEKWRKLFGGFTTTMQFIFPFFIIKFCYICVSIKLNDRARSKPGSKNSRKEEADRERKRRTNRMLIAMVAIFLISWLPLNLINLINDFYDQIGNWEYYLLSFFLVHALAMSSTCYNPFLYAWLNENFRKEFKQVLPCCDSGSMRVPPGRLGNWRSERTCNGNNETQQESLLQSGVHRAASIRERKSTPPPLKTDSVEVENILVPNANSGVPGAVYDSAAETVRVIVDYSIATLD</sequence>
<reference evidence="12 13" key="2">
    <citation type="journal article" date="2010" name="Nucleic Acids Res.">
        <title>BeetleBase in 2010: revisions to provide comprehensive genomic information for Tribolium castaneum.</title>
        <authorList>
            <person name="Kim H.S."/>
            <person name="Murphy T."/>
            <person name="Xia J."/>
            <person name="Caragea D."/>
            <person name="Park Y."/>
            <person name="Beeman R.W."/>
            <person name="Lorenzen M.D."/>
            <person name="Butcher S."/>
            <person name="Manak J.R."/>
            <person name="Brown S.J."/>
        </authorList>
    </citation>
    <scope>GENOME REANNOTATION</scope>
    <source>
        <strain evidence="12 13">Georgia GA2</strain>
    </source>
</reference>
<organism evidence="12 13">
    <name type="scientific">Tribolium castaneum</name>
    <name type="common">Red flour beetle</name>
    <dbReference type="NCBI Taxonomy" id="7070"/>
    <lineage>
        <taxon>Eukaryota</taxon>
        <taxon>Metazoa</taxon>
        <taxon>Ecdysozoa</taxon>
        <taxon>Arthropoda</taxon>
        <taxon>Hexapoda</taxon>
        <taxon>Insecta</taxon>
        <taxon>Pterygota</taxon>
        <taxon>Neoptera</taxon>
        <taxon>Endopterygota</taxon>
        <taxon>Coleoptera</taxon>
        <taxon>Polyphaga</taxon>
        <taxon>Cucujiformia</taxon>
        <taxon>Tenebrionidae</taxon>
        <taxon>Tenebrionidae incertae sedis</taxon>
        <taxon>Tribolium</taxon>
    </lineage>
</organism>
<dbReference type="InterPro" id="IPR000276">
    <property type="entry name" value="GPCR_Rhodpsn"/>
</dbReference>
<dbReference type="InterPro" id="IPR017452">
    <property type="entry name" value="GPCR_Rhodpsn_7TM"/>
</dbReference>
<feature type="transmembrane region" description="Helical" evidence="10">
    <location>
        <begin position="115"/>
        <end position="135"/>
    </location>
</feature>
<dbReference type="eggNOG" id="KOG3656">
    <property type="taxonomic scope" value="Eukaryota"/>
</dbReference>
<evidence type="ECO:0000256" key="3">
    <source>
        <dbReference type="ARBA" id="ARBA00022692"/>
    </source>
</evidence>
<feature type="transmembrane region" description="Helical" evidence="10">
    <location>
        <begin position="623"/>
        <end position="643"/>
    </location>
</feature>
<keyword evidence="4 10" id="KW-1133">Transmembrane helix</keyword>
<dbReference type="Gene3D" id="1.20.1070.10">
    <property type="entry name" value="Rhodopsin 7-helix transmembrane proteins"/>
    <property type="match status" value="2"/>
</dbReference>
<dbReference type="GO" id="GO:0042923">
    <property type="term" value="F:neuropeptide binding"/>
    <property type="evidence" value="ECO:0000318"/>
    <property type="project" value="GO_Central"/>
</dbReference>
<dbReference type="SUPFAM" id="SSF81321">
    <property type="entry name" value="Family A G protein-coupled receptor-like"/>
    <property type="match status" value="2"/>
</dbReference>
<feature type="transmembrane region" description="Helical" evidence="10">
    <location>
        <begin position="655"/>
        <end position="681"/>
    </location>
</feature>
<protein>
    <recommendedName>
        <fullName evidence="11">G-protein coupled receptors family 1 profile domain-containing protein</fullName>
    </recommendedName>
</protein>
<feature type="transmembrane region" description="Helical" evidence="10">
    <location>
        <begin position="483"/>
        <end position="502"/>
    </location>
</feature>
<dbReference type="SMART" id="SM01381">
    <property type="entry name" value="7TM_GPCR_Srsx"/>
    <property type="match status" value="1"/>
</dbReference>
<evidence type="ECO:0000256" key="7">
    <source>
        <dbReference type="ARBA" id="ARBA00023170"/>
    </source>
</evidence>
<dbReference type="PANTHER" id="PTHR24235">
    <property type="entry name" value="NEUROPEPTIDE Y RECEPTOR"/>
    <property type="match status" value="1"/>
</dbReference>
<evidence type="ECO:0000256" key="8">
    <source>
        <dbReference type="ARBA" id="ARBA00023224"/>
    </source>
</evidence>
<evidence type="ECO:0000256" key="4">
    <source>
        <dbReference type="ARBA" id="ARBA00022989"/>
    </source>
</evidence>
<evidence type="ECO:0000313" key="13">
    <source>
        <dbReference type="Proteomes" id="UP000007266"/>
    </source>
</evidence>
<dbReference type="FunFam" id="1.20.1070.10:FF:000291">
    <property type="entry name" value="Predicted protein"/>
    <property type="match status" value="2"/>
</dbReference>
<gene>
    <name evidence="12" type="primary">AUGUSTUS-3.0.2_34574</name>
    <name evidence="12" type="ORF">TcasGA2_TC034574</name>
</gene>
<dbReference type="PRINTS" id="PR00237">
    <property type="entry name" value="GPCRRHODOPSN"/>
</dbReference>
<dbReference type="PRINTS" id="PR01012">
    <property type="entry name" value="NRPEPTIDEYR"/>
</dbReference>
<dbReference type="EMBL" id="KQ971319">
    <property type="protein sequence ID" value="KYB28815.1"/>
    <property type="molecule type" value="Genomic_DNA"/>
</dbReference>
<evidence type="ECO:0000256" key="6">
    <source>
        <dbReference type="ARBA" id="ARBA00023136"/>
    </source>
</evidence>
<evidence type="ECO:0000259" key="11">
    <source>
        <dbReference type="PROSITE" id="PS50262"/>
    </source>
</evidence>
<comment type="similarity">
    <text evidence="2 9">Belongs to the G-protein coupled receptor 1 family.</text>
</comment>
<feature type="transmembrane region" description="Helical" evidence="10">
    <location>
        <begin position="147"/>
        <end position="167"/>
    </location>
</feature>
<dbReference type="Proteomes" id="UP000007266">
    <property type="component" value="Linkage group 3"/>
</dbReference>
<keyword evidence="7 9" id="KW-0675">Receptor</keyword>
<name>A0A139WLV7_TRICA</name>
<dbReference type="CDD" id="cd15203">
    <property type="entry name" value="7tmA_NPYR-like"/>
    <property type="match status" value="2"/>
</dbReference>
<keyword evidence="6 10" id="KW-0472">Membrane</keyword>
<feature type="transmembrane region" description="Helical" evidence="10">
    <location>
        <begin position="565"/>
        <end position="589"/>
    </location>
</feature>
<keyword evidence="13" id="KW-1185">Reference proteome</keyword>
<feature type="transmembrane region" description="Helical" evidence="10">
    <location>
        <begin position="34"/>
        <end position="59"/>
    </location>
</feature>
<dbReference type="OMA" id="ESAQIWE"/>
<feature type="transmembrane region" description="Helical" evidence="10">
    <location>
        <begin position="192"/>
        <end position="214"/>
    </location>
</feature>
<feature type="transmembrane region" description="Helical" evidence="10">
    <location>
        <begin position="251"/>
        <end position="271"/>
    </location>
</feature>
<evidence type="ECO:0000256" key="5">
    <source>
        <dbReference type="ARBA" id="ARBA00023040"/>
    </source>
</evidence>
<dbReference type="GO" id="GO:0008188">
    <property type="term" value="F:neuropeptide receptor activity"/>
    <property type="evidence" value="ECO:0000318"/>
    <property type="project" value="GO_Central"/>
</dbReference>
<feature type="domain" description="G-protein coupled receptors family 1 profile" evidence="11">
    <location>
        <begin position="50"/>
        <end position="305"/>
    </location>
</feature>
<evidence type="ECO:0000313" key="12">
    <source>
        <dbReference type="EMBL" id="KYB28815.1"/>
    </source>
</evidence>
<feature type="transmembrane region" description="Helical" evidence="10">
    <location>
        <begin position="71"/>
        <end position="95"/>
    </location>
</feature>
<dbReference type="Pfam" id="PF00001">
    <property type="entry name" value="7tm_1"/>
    <property type="match status" value="2"/>
</dbReference>
<evidence type="ECO:0000256" key="10">
    <source>
        <dbReference type="SAM" id="Phobius"/>
    </source>
</evidence>
<feature type="domain" description="G-protein coupled receptors family 1 profile" evidence="11">
    <location>
        <begin position="415"/>
        <end position="678"/>
    </location>
</feature>
<evidence type="ECO:0000256" key="2">
    <source>
        <dbReference type="ARBA" id="ARBA00010663"/>
    </source>
</evidence>
<dbReference type="STRING" id="7070.A0A139WLV7"/>
<evidence type="ECO:0000256" key="9">
    <source>
        <dbReference type="RuleBase" id="RU000688"/>
    </source>
</evidence>
<reference evidence="12 13" key="1">
    <citation type="journal article" date="2008" name="Nature">
        <title>The genome of the model beetle and pest Tribolium castaneum.</title>
        <authorList>
            <consortium name="Tribolium Genome Sequencing Consortium"/>
            <person name="Richards S."/>
            <person name="Gibbs R.A."/>
            <person name="Weinstock G.M."/>
            <person name="Brown S.J."/>
            <person name="Denell R."/>
            <person name="Beeman R.W."/>
            <person name="Gibbs R."/>
            <person name="Beeman R.W."/>
            <person name="Brown S.J."/>
            <person name="Bucher G."/>
            <person name="Friedrich M."/>
            <person name="Grimmelikhuijzen C.J."/>
            <person name="Klingler M."/>
            <person name="Lorenzen M."/>
            <person name="Richards S."/>
            <person name="Roth S."/>
            <person name="Schroder R."/>
            <person name="Tautz D."/>
            <person name="Zdobnov E.M."/>
            <person name="Muzny D."/>
            <person name="Gibbs R.A."/>
            <person name="Weinstock G.M."/>
            <person name="Attaway T."/>
            <person name="Bell S."/>
            <person name="Buhay C.J."/>
            <person name="Chandrabose M.N."/>
            <person name="Chavez D."/>
            <person name="Clerk-Blankenburg K.P."/>
            <person name="Cree A."/>
            <person name="Dao M."/>
            <person name="Davis C."/>
            <person name="Chacko J."/>
            <person name="Dinh H."/>
            <person name="Dugan-Rocha S."/>
            <person name="Fowler G."/>
            <person name="Garner T.T."/>
            <person name="Garnes J."/>
            <person name="Gnirke A."/>
            <person name="Hawes A."/>
            <person name="Hernandez J."/>
            <person name="Hines S."/>
            <person name="Holder M."/>
            <person name="Hume J."/>
            <person name="Jhangiani S.N."/>
            <person name="Joshi V."/>
            <person name="Khan Z.M."/>
            <person name="Jackson L."/>
            <person name="Kovar C."/>
            <person name="Kowis A."/>
            <person name="Lee S."/>
            <person name="Lewis L.R."/>
            <person name="Margolis J."/>
            <person name="Morgan M."/>
            <person name="Nazareth L.V."/>
            <person name="Nguyen N."/>
            <person name="Okwuonu G."/>
            <person name="Parker D."/>
            <person name="Richards S."/>
            <person name="Ruiz S.J."/>
            <person name="Santibanez J."/>
            <person name="Savard J."/>
            <person name="Scherer S.E."/>
            <person name="Schneider B."/>
            <person name="Sodergren E."/>
            <person name="Tautz D."/>
            <person name="Vattahil S."/>
            <person name="Villasana D."/>
            <person name="White C.S."/>
            <person name="Wright R."/>
            <person name="Park Y."/>
            <person name="Beeman R.W."/>
            <person name="Lord J."/>
            <person name="Oppert B."/>
            <person name="Lorenzen M."/>
            <person name="Brown S."/>
            <person name="Wang L."/>
            <person name="Savard J."/>
            <person name="Tautz D."/>
            <person name="Richards S."/>
            <person name="Weinstock G."/>
            <person name="Gibbs R.A."/>
            <person name="Liu Y."/>
            <person name="Worley K."/>
            <person name="Weinstock G."/>
            <person name="Elsik C.G."/>
            <person name="Reese J.T."/>
            <person name="Elhaik E."/>
            <person name="Landan G."/>
            <person name="Graur D."/>
            <person name="Arensburger P."/>
            <person name="Atkinson P."/>
            <person name="Beeman R.W."/>
            <person name="Beidler J."/>
            <person name="Brown S.J."/>
            <person name="Demuth J.P."/>
            <person name="Drury D.W."/>
            <person name="Du Y.Z."/>
            <person name="Fujiwara H."/>
            <person name="Lorenzen M."/>
            <person name="Maselli V."/>
            <person name="Osanai M."/>
            <person name="Park Y."/>
            <person name="Robertson H.M."/>
            <person name="Tu Z."/>
            <person name="Wang J.J."/>
            <person name="Wang S."/>
            <person name="Richards S."/>
            <person name="Song H."/>
            <person name="Zhang L."/>
            <person name="Sodergren E."/>
            <person name="Werner D."/>
            <person name="Stanke M."/>
            <person name="Morgenstern B."/>
            <person name="Solovyev V."/>
            <person name="Kosarev P."/>
            <person name="Brown G."/>
            <person name="Chen H.C."/>
            <person name="Ermolaeva O."/>
            <person name="Hlavina W."/>
            <person name="Kapustin Y."/>
            <person name="Kiryutin B."/>
            <person name="Kitts P."/>
            <person name="Maglott D."/>
            <person name="Pruitt K."/>
            <person name="Sapojnikov V."/>
            <person name="Souvorov A."/>
            <person name="Mackey A.J."/>
            <person name="Waterhouse R.M."/>
            <person name="Wyder S."/>
            <person name="Zdobnov E.M."/>
            <person name="Zdobnov E.M."/>
            <person name="Wyder S."/>
            <person name="Kriventseva E.V."/>
            <person name="Kadowaki T."/>
            <person name="Bork P."/>
            <person name="Aranda M."/>
            <person name="Bao R."/>
            <person name="Beermann A."/>
            <person name="Berns N."/>
            <person name="Bolognesi R."/>
            <person name="Bonneton F."/>
            <person name="Bopp D."/>
            <person name="Brown S.J."/>
            <person name="Bucher G."/>
            <person name="Butts T."/>
            <person name="Chaumot A."/>
            <person name="Denell R.E."/>
            <person name="Ferrier D.E."/>
            <person name="Friedrich M."/>
            <person name="Gordon C.M."/>
            <person name="Jindra M."/>
            <person name="Klingler M."/>
            <person name="Lan Q."/>
            <person name="Lattorff H.M."/>
            <person name="Laudet V."/>
            <person name="von Levetsow C."/>
            <person name="Liu Z."/>
            <person name="Lutz R."/>
            <person name="Lynch J.A."/>
            <person name="da Fonseca R.N."/>
            <person name="Posnien N."/>
            <person name="Reuter R."/>
            <person name="Roth S."/>
            <person name="Savard J."/>
            <person name="Schinko J.B."/>
            <person name="Schmitt C."/>
            <person name="Schoppmeier M."/>
            <person name="Schroder R."/>
            <person name="Shippy T.D."/>
            <person name="Simonnet F."/>
            <person name="Marques-Souza H."/>
            <person name="Tautz D."/>
            <person name="Tomoyasu Y."/>
            <person name="Trauner J."/>
            <person name="Van der Zee M."/>
            <person name="Vervoort M."/>
            <person name="Wittkopp N."/>
            <person name="Wimmer E.A."/>
            <person name="Yang X."/>
            <person name="Jones A.K."/>
            <person name="Sattelle D.B."/>
            <person name="Ebert P.R."/>
            <person name="Nelson D."/>
            <person name="Scott J.G."/>
            <person name="Beeman R.W."/>
            <person name="Muthukrishnan S."/>
            <person name="Kramer K.J."/>
            <person name="Arakane Y."/>
            <person name="Beeman R.W."/>
            <person name="Zhu Q."/>
            <person name="Hogenkamp D."/>
            <person name="Dixit R."/>
            <person name="Oppert B."/>
            <person name="Jiang H."/>
            <person name="Zou Z."/>
            <person name="Marshall J."/>
            <person name="Elpidina E."/>
            <person name="Vinokurov K."/>
            <person name="Oppert C."/>
            <person name="Zou Z."/>
            <person name="Evans J."/>
            <person name="Lu Z."/>
            <person name="Zhao P."/>
            <person name="Sumathipala N."/>
            <person name="Altincicek B."/>
            <person name="Vilcinskas A."/>
            <person name="Williams M."/>
            <person name="Hultmark D."/>
            <person name="Hetru C."/>
            <person name="Jiang H."/>
            <person name="Grimmelikhuijzen C.J."/>
            <person name="Hauser F."/>
            <person name="Cazzamali G."/>
            <person name="Williamson M."/>
            <person name="Park Y."/>
            <person name="Li B."/>
            <person name="Tanaka Y."/>
            <person name="Predel R."/>
            <person name="Neupert S."/>
            <person name="Schachtner J."/>
            <person name="Verleyen P."/>
            <person name="Raible F."/>
            <person name="Bork P."/>
            <person name="Friedrich M."/>
            <person name="Walden K.K."/>
            <person name="Robertson H.M."/>
            <person name="Angeli S."/>
            <person name="Foret S."/>
            <person name="Bucher G."/>
            <person name="Schuetz S."/>
            <person name="Maleszka R."/>
            <person name="Wimmer E.A."/>
            <person name="Beeman R.W."/>
            <person name="Lorenzen M."/>
            <person name="Tomoyasu Y."/>
            <person name="Miller S.C."/>
            <person name="Grossmann D."/>
            <person name="Bucher G."/>
        </authorList>
    </citation>
    <scope>NUCLEOTIDE SEQUENCE [LARGE SCALE GENOMIC DNA]</scope>
    <source>
        <strain evidence="12 13">Georgia GA2</strain>
    </source>
</reference>
<dbReference type="AlphaFoldDB" id="A0A139WLV7"/>
<dbReference type="PROSITE" id="PS50262">
    <property type="entry name" value="G_PROTEIN_RECEP_F1_2"/>
    <property type="match status" value="2"/>
</dbReference>
<dbReference type="GO" id="GO:0007186">
    <property type="term" value="P:G protein-coupled receptor signaling pathway"/>
    <property type="evidence" value="ECO:0000318"/>
    <property type="project" value="GO_Central"/>
</dbReference>
<proteinExistence type="inferred from homology"/>
<dbReference type="GO" id="GO:0043005">
    <property type="term" value="C:neuron projection"/>
    <property type="evidence" value="ECO:0000318"/>
    <property type="project" value="GO_Central"/>
</dbReference>